<dbReference type="Pfam" id="PF01066">
    <property type="entry name" value="CDP-OH_P_transf"/>
    <property type="match status" value="1"/>
</dbReference>
<evidence type="ECO:0008006" key="3">
    <source>
        <dbReference type="Google" id="ProtNLM"/>
    </source>
</evidence>
<keyword evidence="1" id="KW-0472">Membrane</keyword>
<feature type="transmembrane region" description="Helical" evidence="1">
    <location>
        <begin position="23"/>
        <end position="41"/>
    </location>
</feature>
<dbReference type="EMBL" id="UINC01001340">
    <property type="protein sequence ID" value="SUZ78089.1"/>
    <property type="molecule type" value="Genomic_DNA"/>
</dbReference>
<evidence type="ECO:0000256" key="1">
    <source>
        <dbReference type="SAM" id="Phobius"/>
    </source>
</evidence>
<dbReference type="AlphaFoldDB" id="A0A381QI52"/>
<accession>A0A381QI52</accession>
<dbReference type="InterPro" id="IPR043130">
    <property type="entry name" value="CDP-OH_PTrfase_TM_dom"/>
</dbReference>
<keyword evidence="1" id="KW-1133">Transmembrane helix</keyword>
<proteinExistence type="predicted"/>
<dbReference type="GO" id="GO:0016780">
    <property type="term" value="F:phosphotransferase activity, for other substituted phosphate groups"/>
    <property type="evidence" value="ECO:0007669"/>
    <property type="project" value="InterPro"/>
</dbReference>
<dbReference type="GO" id="GO:0008654">
    <property type="term" value="P:phospholipid biosynthetic process"/>
    <property type="evidence" value="ECO:0007669"/>
    <property type="project" value="InterPro"/>
</dbReference>
<dbReference type="GO" id="GO:0016020">
    <property type="term" value="C:membrane"/>
    <property type="evidence" value="ECO:0007669"/>
    <property type="project" value="InterPro"/>
</dbReference>
<protein>
    <recommendedName>
        <fullName evidence="3">CDP-alcohol phosphatidyltransferase</fullName>
    </recommendedName>
</protein>
<dbReference type="Gene3D" id="1.20.120.1760">
    <property type="match status" value="1"/>
</dbReference>
<feature type="transmembrane region" description="Helical" evidence="1">
    <location>
        <begin position="159"/>
        <end position="180"/>
    </location>
</feature>
<organism evidence="2">
    <name type="scientific">marine metagenome</name>
    <dbReference type="NCBI Taxonomy" id="408172"/>
    <lineage>
        <taxon>unclassified sequences</taxon>
        <taxon>metagenomes</taxon>
        <taxon>ecological metagenomes</taxon>
    </lineage>
</organism>
<feature type="transmembrane region" description="Helical" evidence="1">
    <location>
        <begin position="136"/>
        <end position="153"/>
    </location>
</feature>
<gene>
    <name evidence="2" type="ORF">METZ01_LOCUS30943</name>
</gene>
<dbReference type="InterPro" id="IPR000462">
    <property type="entry name" value="CDP-OH_P_trans"/>
</dbReference>
<reference evidence="2" key="1">
    <citation type="submission" date="2018-05" db="EMBL/GenBank/DDBJ databases">
        <authorList>
            <person name="Lanie J.A."/>
            <person name="Ng W.-L."/>
            <person name="Kazmierczak K.M."/>
            <person name="Andrzejewski T.M."/>
            <person name="Davidsen T.M."/>
            <person name="Wayne K.J."/>
            <person name="Tettelin H."/>
            <person name="Glass J.I."/>
            <person name="Rusch D."/>
            <person name="Podicherti R."/>
            <person name="Tsui H.-C.T."/>
            <person name="Winkler M.E."/>
        </authorList>
    </citation>
    <scope>NUCLEOTIDE SEQUENCE</scope>
</reference>
<keyword evidence="1" id="KW-0812">Transmembrane</keyword>
<sequence>MITLLAILSELAAIYLIINDFSNYLILIVILLQLGWILDLMDGMMARFKRIGFYHPERPSYKGYYLDAVSDHVLKFMIIGALGYQLSKTHEYGWEIGMLALIIHAITQTEHTLRELITKSAQSTQLSIDRRLKDHIALLMNNIYLFYLVFIPMNRVDLLLIIFTGVGLLLFLKRVVYFWINES</sequence>
<name>A0A381QI52_9ZZZZ</name>
<evidence type="ECO:0000313" key="2">
    <source>
        <dbReference type="EMBL" id="SUZ78089.1"/>
    </source>
</evidence>